<reference evidence="4" key="1">
    <citation type="journal article" date="2019" name="Int. J. Syst. Evol. Microbiol.">
        <title>The Global Catalogue of Microorganisms (GCM) 10K type strain sequencing project: providing services to taxonomists for standard genome sequencing and annotation.</title>
        <authorList>
            <consortium name="The Broad Institute Genomics Platform"/>
            <consortium name="The Broad Institute Genome Sequencing Center for Infectious Disease"/>
            <person name="Wu L."/>
            <person name="Ma J."/>
        </authorList>
    </citation>
    <scope>NUCLEOTIDE SEQUENCE [LARGE SCALE GENOMIC DNA]</scope>
    <source>
        <strain evidence="4">NBRC 105857</strain>
    </source>
</reference>
<dbReference type="SUPFAM" id="SSF53300">
    <property type="entry name" value="vWA-like"/>
    <property type="match status" value="1"/>
</dbReference>
<dbReference type="PANTHER" id="PTHR30510:SF2">
    <property type="entry name" value="UPF0229 PROTEIN YEAH"/>
    <property type="match status" value="1"/>
</dbReference>
<keyword evidence="4" id="KW-1185">Reference proteome</keyword>
<dbReference type="RefSeq" id="WP_284281473.1">
    <property type="nucleotide sequence ID" value="NZ_BSOJ01000018.1"/>
</dbReference>
<dbReference type="NCBIfam" id="NF003708">
    <property type="entry name" value="PRK05325.1-3"/>
    <property type="match status" value="1"/>
</dbReference>
<feature type="compositionally biased region" description="Gly residues" evidence="2">
    <location>
        <begin position="98"/>
        <end position="110"/>
    </location>
</feature>
<comment type="caution">
    <text evidence="3">The sequence shown here is derived from an EMBL/GenBank/DDBJ whole genome shotgun (WGS) entry which is preliminary data.</text>
</comment>
<dbReference type="InterPro" id="IPR036465">
    <property type="entry name" value="vWFA_dom_sf"/>
</dbReference>
<dbReference type="HAMAP" id="MF_01232">
    <property type="entry name" value="UPF0229"/>
    <property type="match status" value="1"/>
</dbReference>
<feature type="compositionally biased region" description="Basic and acidic residues" evidence="2">
    <location>
        <begin position="87"/>
        <end position="97"/>
    </location>
</feature>
<protein>
    <recommendedName>
        <fullName evidence="1">UPF0229 protein GCM10007875_18940</fullName>
    </recommendedName>
</protein>
<accession>A0ABQ5YRQ6</accession>
<evidence type="ECO:0000256" key="2">
    <source>
        <dbReference type="SAM" id="MobiDB-lite"/>
    </source>
</evidence>
<dbReference type="PANTHER" id="PTHR30510">
    <property type="entry name" value="UPF0229 PROTEIN YEAH"/>
    <property type="match status" value="1"/>
</dbReference>
<comment type="similarity">
    <text evidence="1">Belongs to the UPF0229 family.</text>
</comment>
<evidence type="ECO:0000256" key="1">
    <source>
        <dbReference type="HAMAP-Rule" id="MF_01232"/>
    </source>
</evidence>
<dbReference type="Proteomes" id="UP001156664">
    <property type="component" value="Unassembled WGS sequence"/>
</dbReference>
<dbReference type="EMBL" id="BSOJ01000018">
    <property type="protein sequence ID" value="GLR26804.1"/>
    <property type="molecule type" value="Genomic_DNA"/>
</dbReference>
<sequence>MSDSTIIDRRLNGKNRSLPNRERFIRRYKSQLKKAVSDVAGESSISDVSQPGKVKVRIPAREVTEPTWVYGQGGDVERVVPGNRDFTPGDRIPRPKGGEGQGQGNEAGQGEGEDTFTFVLSREEFLNLYFDDLELPELLKREISTVKSFKSRNAGFSKSGAPTALSVIRTMKASLMRRMAMENALSEDEDEEPEEPDEEDVGLERTKTVVAEGRESRKNQYVPFLDEVDLRYRHRIVYPEPSTNAVMFCLMDVSASMDESKKDLAKRFYTLLYLFLTRKYEEVKLVFIRHTDEAEEVSEEDFFFGKKSGGTEVYPAMELMHDIIKDRYPGSAWNVYVAQASDGDATSRDAQRSARYLAEQIMPQVRYYAYVETMPAPMFGISRASDLWEHFESLEDEFSGHFAMRKLFSRRDIYPVFRGLFEKKSAMALSGATP</sequence>
<name>A0ABQ5YRQ6_9BURK</name>
<evidence type="ECO:0000313" key="3">
    <source>
        <dbReference type="EMBL" id="GLR26804.1"/>
    </source>
</evidence>
<dbReference type="InterPro" id="IPR006698">
    <property type="entry name" value="UPF0229"/>
</dbReference>
<proteinExistence type="inferred from homology"/>
<feature type="region of interest" description="Disordered" evidence="2">
    <location>
        <begin position="79"/>
        <end position="112"/>
    </location>
</feature>
<feature type="region of interest" description="Disordered" evidence="2">
    <location>
        <begin position="183"/>
        <end position="203"/>
    </location>
</feature>
<feature type="compositionally biased region" description="Acidic residues" evidence="2">
    <location>
        <begin position="185"/>
        <end position="201"/>
    </location>
</feature>
<evidence type="ECO:0000313" key="4">
    <source>
        <dbReference type="Proteomes" id="UP001156664"/>
    </source>
</evidence>
<organism evidence="3 4">
    <name type="scientific">Limnobacter litoralis</name>
    <dbReference type="NCBI Taxonomy" id="481366"/>
    <lineage>
        <taxon>Bacteria</taxon>
        <taxon>Pseudomonadati</taxon>
        <taxon>Pseudomonadota</taxon>
        <taxon>Betaproteobacteria</taxon>
        <taxon>Burkholderiales</taxon>
        <taxon>Burkholderiaceae</taxon>
        <taxon>Limnobacter</taxon>
    </lineage>
</organism>
<gene>
    <name evidence="3" type="ORF">GCM10007875_18940</name>
</gene>
<dbReference type="NCBIfam" id="NF003707">
    <property type="entry name" value="PRK05325.1-2"/>
    <property type="match status" value="1"/>
</dbReference>
<dbReference type="Pfam" id="PF04285">
    <property type="entry name" value="DUF444"/>
    <property type="match status" value="1"/>
</dbReference>